<feature type="domain" description="IrrE N-terminal-like" evidence="1">
    <location>
        <begin position="28"/>
        <end position="156"/>
    </location>
</feature>
<evidence type="ECO:0000259" key="1">
    <source>
        <dbReference type="Pfam" id="PF06114"/>
    </source>
</evidence>
<dbReference type="AlphaFoldDB" id="A0A939FXB3"/>
<organism evidence="2 3">
    <name type="scientific">Jiella flava</name>
    <dbReference type="NCBI Taxonomy" id="2816857"/>
    <lineage>
        <taxon>Bacteria</taxon>
        <taxon>Pseudomonadati</taxon>
        <taxon>Pseudomonadota</taxon>
        <taxon>Alphaproteobacteria</taxon>
        <taxon>Hyphomicrobiales</taxon>
        <taxon>Aurantimonadaceae</taxon>
        <taxon>Jiella</taxon>
    </lineage>
</organism>
<protein>
    <submittedName>
        <fullName evidence="2">ImmA/IrrE family metallo-endopeptidase</fullName>
    </submittedName>
</protein>
<dbReference type="Gene3D" id="1.10.10.2910">
    <property type="match status" value="1"/>
</dbReference>
<name>A0A939FXB3_9HYPH</name>
<dbReference type="PANTHER" id="PTHR43236:SF2">
    <property type="entry name" value="BLL0069 PROTEIN"/>
    <property type="match status" value="1"/>
</dbReference>
<dbReference type="EMBL" id="JAFMPP010000009">
    <property type="protein sequence ID" value="MBO0663225.1"/>
    <property type="molecule type" value="Genomic_DNA"/>
</dbReference>
<dbReference type="Pfam" id="PF06114">
    <property type="entry name" value="Peptidase_M78"/>
    <property type="match status" value="1"/>
</dbReference>
<accession>A0A939FXB3</accession>
<evidence type="ECO:0000313" key="2">
    <source>
        <dbReference type="EMBL" id="MBO0663225.1"/>
    </source>
</evidence>
<sequence>MMMRETEIEIVRRHMSEPPVDPERILSELGVRYMTADLPESESGQIRRAKDGKYEVLVNANEGPQRRRFTAAHELAHFLLHRDLIDEHGHLDRLFGGAKNPSEPFSEAHEVQANKLAAQILMPKSRITALWQKDPDPEVMARQFSVSPAAMKIRLKTLRLFDS</sequence>
<dbReference type="PANTHER" id="PTHR43236">
    <property type="entry name" value="ANTITOXIN HIGA1"/>
    <property type="match status" value="1"/>
</dbReference>
<dbReference type="InterPro" id="IPR052345">
    <property type="entry name" value="Rad_response_metalloprotease"/>
</dbReference>
<proteinExistence type="predicted"/>
<dbReference type="Proteomes" id="UP000664122">
    <property type="component" value="Unassembled WGS sequence"/>
</dbReference>
<reference evidence="2" key="1">
    <citation type="submission" date="2021-03" db="EMBL/GenBank/DDBJ databases">
        <title>Whole genome sequence of Jiella sp. CQZ9-1.</title>
        <authorList>
            <person name="Tuo L."/>
        </authorList>
    </citation>
    <scope>NUCLEOTIDE SEQUENCE</scope>
    <source>
        <strain evidence="2">CQZ9-1</strain>
    </source>
</reference>
<dbReference type="RefSeq" id="WP_231081738.1">
    <property type="nucleotide sequence ID" value="NZ_JAJNMM010000009.1"/>
</dbReference>
<gene>
    <name evidence="2" type="ORF">J1C48_11610</name>
</gene>
<dbReference type="InterPro" id="IPR010359">
    <property type="entry name" value="IrrE_HExxH"/>
</dbReference>
<keyword evidence="3" id="KW-1185">Reference proteome</keyword>
<comment type="caution">
    <text evidence="2">The sequence shown here is derived from an EMBL/GenBank/DDBJ whole genome shotgun (WGS) entry which is preliminary data.</text>
</comment>
<evidence type="ECO:0000313" key="3">
    <source>
        <dbReference type="Proteomes" id="UP000664122"/>
    </source>
</evidence>